<sequence>MKDFLEHYQLYHGEAPNERRRLDYLRGLARDLELPVVAAPEVCMAEAEDYPLLDALTCARLGIDVNTPHEDRPRNDARHVRSPDEWGSLLPFPDALLNASNLAESCALDLLPERLHSPEPRLKPHETPQLVLEEKAFAGLDVRYAPDRRPTALEGVTTRMGPGCTLRLRKRSSMQ</sequence>
<name>A0ABW5NY78_9DEIO</name>
<dbReference type="Gene3D" id="3.20.20.140">
    <property type="entry name" value="Metal-dependent hydrolases"/>
    <property type="match status" value="1"/>
</dbReference>
<comment type="caution">
    <text evidence="1">The sequence shown here is derived from an EMBL/GenBank/DDBJ whole genome shotgun (WGS) entry which is preliminary data.</text>
</comment>
<proteinExistence type="predicted"/>
<protein>
    <submittedName>
        <fullName evidence="1">Uncharacterized protein</fullName>
    </submittedName>
</protein>
<dbReference type="InterPro" id="IPR004805">
    <property type="entry name" value="DnaE2/DnaE/PolC"/>
</dbReference>
<gene>
    <name evidence="1" type="ORF">ACFSR9_00190</name>
</gene>
<accession>A0ABW5NY78</accession>
<dbReference type="EMBL" id="JBHUMK010000003">
    <property type="protein sequence ID" value="MFD2607860.1"/>
    <property type="molecule type" value="Genomic_DNA"/>
</dbReference>
<dbReference type="RefSeq" id="WP_386841893.1">
    <property type="nucleotide sequence ID" value="NZ_JBHUMK010000003.1"/>
</dbReference>
<keyword evidence="2" id="KW-1185">Reference proteome</keyword>
<reference evidence="2" key="1">
    <citation type="journal article" date="2019" name="Int. J. Syst. Evol. Microbiol.">
        <title>The Global Catalogue of Microorganisms (GCM) 10K type strain sequencing project: providing services to taxonomists for standard genome sequencing and annotation.</title>
        <authorList>
            <consortium name="The Broad Institute Genomics Platform"/>
            <consortium name="The Broad Institute Genome Sequencing Center for Infectious Disease"/>
            <person name="Wu L."/>
            <person name="Ma J."/>
        </authorList>
    </citation>
    <scope>NUCLEOTIDE SEQUENCE [LARGE SCALE GENOMIC DNA]</scope>
    <source>
        <strain evidence="2">KCTC 33842</strain>
    </source>
</reference>
<dbReference type="Proteomes" id="UP001597475">
    <property type="component" value="Unassembled WGS sequence"/>
</dbReference>
<dbReference type="PANTHER" id="PTHR32294">
    <property type="entry name" value="DNA POLYMERASE III SUBUNIT ALPHA"/>
    <property type="match status" value="1"/>
</dbReference>
<organism evidence="1 2">
    <name type="scientific">Deinococcus taklimakanensis</name>
    <dbReference type="NCBI Taxonomy" id="536443"/>
    <lineage>
        <taxon>Bacteria</taxon>
        <taxon>Thermotogati</taxon>
        <taxon>Deinococcota</taxon>
        <taxon>Deinococci</taxon>
        <taxon>Deinococcales</taxon>
        <taxon>Deinococcaceae</taxon>
        <taxon>Deinococcus</taxon>
    </lineage>
</organism>
<evidence type="ECO:0000313" key="2">
    <source>
        <dbReference type="Proteomes" id="UP001597475"/>
    </source>
</evidence>
<evidence type="ECO:0000313" key="1">
    <source>
        <dbReference type="EMBL" id="MFD2607860.1"/>
    </source>
</evidence>
<dbReference type="PANTHER" id="PTHR32294:SF4">
    <property type="entry name" value="ERROR-PRONE DNA POLYMERASE"/>
    <property type="match status" value="1"/>
</dbReference>